<name>A0A1I7WEM5_HETBA</name>
<proteinExistence type="predicted"/>
<keyword evidence="1" id="KW-1185">Reference proteome</keyword>
<dbReference type="WBParaSite" id="Hba_03365">
    <property type="protein sequence ID" value="Hba_03365"/>
    <property type="gene ID" value="Hba_03365"/>
</dbReference>
<evidence type="ECO:0000313" key="1">
    <source>
        <dbReference type="Proteomes" id="UP000095283"/>
    </source>
</evidence>
<dbReference type="Proteomes" id="UP000095283">
    <property type="component" value="Unplaced"/>
</dbReference>
<protein>
    <submittedName>
        <fullName evidence="2">Ovule protein</fullName>
    </submittedName>
</protein>
<reference evidence="2" key="1">
    <citation type="submission" date="2016-11" db="UniProtKB">
        <authorList>
            <consortium name="WormBaseParasite"/>
        </authorList>
    </citation>
    <scope>IDENTIFICATION</scope>
</reference>
<organism evidence="1 2">
    <name type="scientific">Heterorhabditis bacteriophora</name>
    <name type="common">Entomopathogenic nematode worm</name>
    <dbReference type="NCBI Taxonomy" id="37862"/>
    <lineage>
        <taxon>Eukaryota</taxon>
        <taxon>Metazoa</taxon>
        <taxon>Ecdysozoa</taxon>
        <taxon>Nematoda</taxon>
        <taxon>Chromadorea</taxon>
        <taxon>Rhabditida</taxon>
        <taxon>Rhabditina</taxon>
        <taxon>Rhabditomorpha</taxon>
        <taxon>Strongyloidea</taxon>
        <taxon>Heterorhabditidae</taxon>
        <taxon>Heterorhabditis</taxon>
    </lineage>
</organism>
<evidence type="ECO:0000313" key="2">
    <source>
        <dbReference type="WBParaSite" id="Hba_03365"/>
    </source>
</evidence>
<sequence>MQIFLKFCDYSDIVFYRVRVPPTWVQLKKVHKYRQYTIIVGSRRMKRIDWDMKLGSKNWKRLHCRTMALELLKAHPKRSNTWKRVTKASYIDTYCKISRLCFVFSQHRSTILVIIVRVL</sequence>
<dbReference type="AlphaFoldDB" id="A0A1I7WEM5"/>
<accession>A0A1I7WEM5</accession>